<dbReference type="AlphaFoldDB" id="W4JWZ1"/>
<name>W4JWZ1_HETIT</name>
<organism evidence="2 3">
    <name type="scientific">Heterobasidion irregulare (strain TC 32-1)</name>
    <dbReference type="NCBI Taxonomy" id="747525"/>
    <lineage>
        <taxon>Eukaryota</taxon>
        <taxon>Fungi</taxon>
        <taxon>Dikarya</taxon>
        <taxon>Basidiomycota</taxon>
        <taxon>Agaricomycotina</taxon>
        <taxon>Agaricomycetes</taxon>
        <taxon>Russulales</taxon>
        <taxon>Bondarzewiaceae</taxon>
        <taxon>Heterobasidion</taxon>
        <taxon>Heterobasidion annosum species complex</taxon>
    </lineage>
</organism>
<evidence type="ECO:0000256" key="1">
    <source>
        <dbReference type="SAM" id="MobiDB-lite"/>
    </source>
</evidence>
<reference evidence="2 3" key="1">
    <citation type="journal article" date="2012" name="New Phytol.">
        <title>Insight into trade-off between wood decay and parasitism from the genome of a fungal forest pathogen.</title>
        <authorList>
            <person name="Olson A."/>
            <person name="Aerts A."/>
            <person name="Asiegbu F."/>
            <person name="Belbahri L."/>
            <person name="Bouzid O."/>
            <person name="Broberg A."/>
            <person name="Canback B."/>
            <person name="Coutinho P.M."/>
            <person name="Cullen D."/>
            <person name="Dalman K."/>
            <person name="Deflorio G."/>
            <person name="van Diepen L.T."/>
            <person name="Dunand C."/>
            <person name="Duplessis S."/>
            <person name="Durling M."/>
            <person name="Gonthier P."/>
            <person name="Grimwood J."/>
            <person name="Fossdal C.G."/>
            <person name="Hansson D."/>
            <person name="Henrissat B."/>
            <person name="Hietala A."/>
            <person name="Himmelstrand K."/>
            <person name="Hoffmeister D."/>
            <person name="Hogberg N."/>
            <person name="James T.Y."/>
            <person name="Karlsson M."/>
            <person name="Kohler A."/>
            <person name="Kues U."/>
            <person name="Lee Y.H."/>
            <person name="Lin Y.C."/>
            <person name="Lind M."/>
            <person name="Lindquist E."/>
            <person name="Lombard V."/>
            <person name="Lucas S."/>
            <person name="Lunden K."/>
            <person name="Morin E."/>
            <person name="Murat C."/>
            <person name="Park J."/>
            <person name="Raffaello T."/>
            <person name="Rouze P."/>
            <person name="Salamov A."/>
            <person name="Schmutz J."/>
            <person name="Solheim H."/>
            <person name="Stahlberg J."/>
            <person name="Velez H."/>
            <person name="de Vries R.P."/>
            <person name="Wiebenga A."/>
            <person name="Woodward S."/>
            <person name="Yakovlev I."/>
            <person name="Garbelotto M."/>
            <person name="Martin F."/>
            <person name="Grigoriev I.V."/>
            <person name="Stenlid J."/>
        </authorList>
    </citation>
    <scope>NUCLEOTIDE SEQUENCE [LARGE SCALE GENOMIC DNA]</scope>
    <source>
        <strain evidence="2 3">TC 32-1</strain>
    </source>
</reference>
<dbReference type="OrthoDB" id="66510at2759"/>
<dbReference type="KEGG" id="hir:HETIRDRAFT_411248"/>
<feature type="region of interest" description="Disordered" evidence="1">
    <location>
        <begin position="28"/>
        <end position="48"/>
    </location>
</feature>
<evidence type="ECO:0000313" key="3">
    <source>
        <dbReference type="Proteomes" id="UP000030671"/>
    </source>
</evidence>
<dbReference type="GeneID" id="20672936"/>
<proteinExistence type="predicted"/>
<evidence type="ECO:0000313" key="2">
    <source>
        <dbReference type="EMBL" id="ETW78077.1"/>
    </source>
</evidence>
<sequence length="61" mass="6565">MVGYGGQNRSTRPLDIGIDVRHIAEGSDSTAGLCEEQNEEPREVGGEVDGLIYANEDAEML</sequence>
<dbReference type="RefSeq" id="XP_009550079.1">
    <property type="nucleotide sequence ID" value="XM_009551784.1"/>
</dbReference>
<accession>W4JWZ1</accession>
<dbReference type="InParanoid" id="W4JWZ1"/>
<dbReference type="HOGENOM" id="CLU_2922879_0_0_1"/>
<gene>
    <name evidence="2" type="ORF">HETIRDRAFT_411248</name>
</gene>
<dbReference type="EMBL" id="KI925462">
    <property type="protein sequence ID" value="ETW78077.1"/>
    <property type="molecule type" value="Genomic_DNA"/>
</dbReference>
<keyword evidence="3" id="KW-1185">Reference proteome</keyword>
<dbReference type="Proteomes" id="UP000030671">
    <property type="component" value="Unassembled WGS sequence"/>
</dbReference>
<protein>
    <submittedName>
        <fullName evidence="2">Uncharacterized protein</fullName>
    </submittedName>
</protein>